<evidence type="ECO:0000313" key="3">
    <source>
        <dbReference type="Proteomes" id="UP000479710"/>
    </source>
</evidence>
<comment type="caution">
    <text evidence="2">The sequence shown here is derived from an EMBL/GenBank/DDBJ whole genome shotgun (WGS) entry which is preliminary data.</text>
</comment>
<evidence type="ECO:0000256" key="1">
    <source>
        <dbReference type="SAM" id="MobiDB-lite"/>
    </source>
</evidence>
<feature type="region of interest" description="Disordered" evidence="1">
    <location>
        <begin position="62"/>
        <end position="92"/>
    </location>
</feature>
<dbReference type="Proteomes" id="UP000479710">
    <property type="component" value="Unassembled WGS sequence"/>
</dbReference>
<sequence>MRQTLIVCKGTKEGVTAVMQWVIGPYHHWRGDAGVVVRPVPTTEDDTTVAAEVSSTAFTDVDKEAGRPTPLTGATEDHPPMEEDPTSTVEGDTIAPAEVSPTVFADVDEVARQPTPLTGVTKDRAPTVKDPATTAEKAPTSITIATTEGDTTAAAEVSSTIIAELDDPIAAIDLAAMTIDDD</sequence>
<gene>
    <name evidence="2" type="ORF">E2562_037273</name>
</gene>
<feature type="region of interest" description="Disordered" evidence="1">
    <location>
        <begin position="117"/>
        <end position="138"/>
    </location>
</feature>
<organism evidence="2 3">
    <name type="scientific">Oryza meyeriana var. granulata</name>
    <dbReference type="NCBI Taxonomy" id="110450"/>
    <lineage>
        <taxon>Eukaryota</taxon>
        <taxon>Viridiplantae</taxon>
        <taxon>Streptophyta</taxon>
        <taxon>Embryophyta</taxon>
        <taxon>Tracheophyta</taxon>
        <taxon>Spermatophyta</taxon>
        <taxon>Magnoliopsida</taxon>
        <taxon>Liliopsida</taxon>
        <taxon>Poales</taxon>
        <taxon>Poaceae</taxon>
        <taxon>BOP clade</taxon>
        <taxon>Oryzoideae</taxon>
        <taxon>Oryzeae</taxon>
        <taxon>Oryzinae</taxon>
        <taxon>Oryza</taxon>
        <taxon>Oryza meyeriana</taxon>
    </lineage>
</organism>
<dbReference type="AlphaFoldDB" id="A0A6G1ECM6"/>
<accession>A0A6G1ECM6</accession>
<name>A0A6G1ECM6_9ORYZ</name>
<dbReference type="EMBL" id="SPHZ02000004">
    <property type="protein sequence ID" value="KAF0922489.1"/>
    <property type="molecule type" value="Genomic_DNA"/>
</dbReference>
<evidence type="ECO:0000313" key="2">
    <source>
        <dbReference type="EMBL" id="KAF0922489.1"/>
    </source>
</evidence>
<protein>
    <submittedName>
        <fullName evidence="2">Uncharacterized protein</fullName>
    </submittedName>
</protein>
<keyword evidence="3" id="KW-1185">Reference proteome</keyword>
<proteinExistence type="predicted"/>
<reference evidence="2 3" key="1">
    <citation type="submission" date="2019-11" db="EMBL/GenBank/DDBJ databases">
        <title>Whole genome sequence of Oryza granulata.</title>
        <authorList>
            <person name="Li W."/>
        </authorList>
    </citation>
    <scope>NUCLEOTIDE SEQUENCE [LARGE SCALE GENOMIC DNA]</scope>
    <source>
        <strain evidence="3">cv. Menghai</strain>
        <tissue evidence="2">Leaf</tissue>
    </source>
</reference>